<proteinExistence type="predicted"/>
<dbReference type="GO" id="GO:0010506">
    <property type="term" value="P:regulation of autophagy"/>
    <property type="evidence" value="ECO:0007669"/>
    <property type="project" value="InterPro"/>
</dbReference>
<name>A0AA39ITR5_9BILA</name>
<dbReference type="Gene3D" id="1.10.510.10">
    <property type="entry name" value="Transferase(Phosphotransferase) domain 1"/>
    <property type="match status" value="1"/>
</dbReference>
<feature type="transmembrane region" description="Helical" evidence="9">
    <location>
        <begin position="185"/>
        <end position="209"/>
    </location>
</feature>
<dbReference type="InterPro" id="IPR019408">
    <property type="entry name" value="7TM_GPCR_serpentine_rcpt_Srab"/>
</dbReference>
<dbReference type="AlphaFoldDB" id="A0AA39ITR5"/>
<dbReference type="PROSITE" id="PS50011">
    <property type="entry name" value="PROTEIN_KINASE_DOM"/>
    <property type="match status" value="1"/>
</dbReference>
<comment type="caution">
    <text evidence="11">The sequence shown here is derived from an EMBL/GenBank/DDBJ whole genome shotgun (WGS) entry which is preliminary data.</text>
</comment>
<dbReference type="PANTHER" id="PTHR24348">
    <property type="entry name" value="SERINE/THREONINE-PROTEIN KINASE UNC-51-RELATED"/>
    <property type="match status" value="1"/>
</dbReference>
<keyword evidence="12" id="KW-1185">Reference proteome</keyword>
<comment type="subcellular location">
    <subcellularLocation>
        <location evidence="1">Membrane</location>
        <topology evidence="1">Multi-pass membrane protein</topology>
    </subcellularLocation>
</comment>
<feature type="transmembrane region" description="Helical" evidence="9">
    <location>
        <begin position="278"/>
        <end position="297"/>
    </location>
</feature>
<evidence type="ECO:0000259" key="10">
    <source>
        <dbReference type="PROSITE" id="PS50011"/>
    </source>
</evidence>
<keyword evidence="2 9" id="KW-0812">Transmembrane</keyword>
<evidence type="ECO:0000256" key="5">
    <source>
        <dbReference type="ARBA" id="ARBA00022989"/>
    </source>
</evidence>
<keyword evidence="4 7" id="KW-0067">ATP-binding</keyword>
<feature type="transmembrane region" description="Helical" evidence="9">
    <location>
        <begin position="60"/>
        <end position="83"/>
    </location>
</feature>
<dbReference type="GO" id="GO:0016020">
    <property type="term" value="C:membrane"/>
    <property type="evidence" value="ECO:0007669"/>
    <property type="project" value="UniProtKB-SubCell"/>
</dbReference>
<dbReference type="InterPro" id="IPR017441">
    <property type="entry name" value="Protein_kinase_ATP_BS"/>
</dbReference>
<dbReference type="PROSITE" id="PS00107">
    <property type="entry name" value="PROTEIN_KINASE_ATP"/>
    <property type="match status" value="1"/>
</dbReference>
<sequence length="693" mass="79446">MDTPCTLALHFSNQTAVLSFLTFRVVLSAVSAGAIVYVLKTERITKKYHPNAQILIKNHFYYNLFACINFFLIDGSDAVRLLFIRVDDRDCPIPLLPGHVAAWLKLPEVFFINALGLNLTCLGLERTFATVYAKSYEKYRRTYPSRILSIITVILACAKTFYMFMHTKPGDWAASTTLGFIPETVQQVGLIALIGVELTNVMLFIALFLRNRRWKNQSTRITATLTYKYQVEENLESLYNVLQLAFAHCGFIIVGTVVNVSLLFWASPTVIEDFQVAFDIYVIYNCVLPFLVIWKVSQNKSPTMLSKKNSPRSLINRIKNFFQIRPSVVSDSEKGKAKKVHSKKISPLTSSCIIHRNKKESTPEDDQLPARLRGVVPPLSLYYKGKNFHKDRLVGSGAFGTVYLMTSECGDALAVKTLREKDRSDFVKIQNEYIAWTKLKHENIVCLLKHQEDELHKLHFFLMEYAAHEDLVAFIINTAKTRTPKLRHTIGCQLISAVAFIHDSGFVHGDLKPDNVVFSGPETVKICDFGVARPIRRRNGKEIKSSTYQGTRMYFTPEKWNRKFTFGTKDDVWALGFVILNMAIGAVPWTEPLQVNQHYRSWCEEPENDKQFSKLMQEDPVLYETCRAMLLLDEKVRWSAAEARESPYMSQMYVDLEHSFGQDSRRPSWNEEKGKGQLPEEDNRQFKEVIVVR</sequence>
<dbReference type="SMART" id="SM00220">
    <property type="entry name" value="S_TKc"/>
    <property type="match status" value="1"/>
</dbReference>
<evidence type="ECO:0000256" key="8">
    <source>
        <dbReference type="SAM" id="MobiDB-lite"/>
    </source>
</evidence>
<evidence type="ECO:0000313" key="11">
    <source>
        <dbReference type="EMBL" id="KAK0429024.1"/>
    </source>
</evidence>
<evidence type="ECO:0000256" key="9">
    <source>
        <dbReference type="SAM" id="Phobius"/>
    </source>
</evidence>
<dbReference type="SUPFAM" id="SSF56112">
    <property type="entry name" value="Protein kinase-like (PK-like)"/>
    <property type="match status" value="1"/>
</dbReference>
<feature type="transmembrane region" description="Helical" evidence="9">
    <location>
        <begin position="572"/>
        <end position="590"/>
    </location>
</feature>
<reference evidence="11" key="1">
    <citation type="submission" date="2023-06" db="EMBL/GenBank/DDBJ databases">
        <title>Genomic analysis of the entomopathogenic nematode Steinernema hermaphroditum.</title>
        <authorList>
            <person name="Schwarz E.M."/>
            <person name="Heppert J.K."/>
            <person name="Baniya A."/>
            <person name="Schwartz H.T."/>
            <person name="Tan C.-H."/>
            <person name="Antoshechkin I."/>
            <person name="Sternberg P.W."/>
            <person name="Goodrich-Blair H."/>
            <person name="Dillman A.R."/>
        </authorList>
    </citation>
    <scope>NUCLEOTIDE SEQUENCE</scope>
    <source>
        <strain evidence="11">PS9179</strain>
        <tissue evidence="11">Whole animal</tissue>
    </source>
</reference>
<keyword evidence="6 9" id="KW-0472">Membrane</keyword>
<dbReference type="Proteomes" id="UP001175271">
    <property type="component" value="Unassembled WGS sequence"/>
</dbReference>
<evidence type="ECO:0000256" key="3">
    <source>
        <dbReference type="ARBA" id="ARBA00022741"/>
    </source>
</evidence>
<feature type="domain" description="Protein kinase" evidence="10">
    <location>
        <begin position="388"/>
        <end position="649"/>
    </location>
</feature>
<feature type="binding site" evidence="7">
    <location>
        <position position="416"/>
    </location>
    <ligand>
        <name>ATP</name>
        <dbReference type="ChEBI" id="CHEBI:30616"/>
    </ligand>
</feature>
<evidence type="ECO:0000256" key="6">
    <source>
        <dbReference type="ARBA" id="ARBA00023136"/>
    </source>
</evidence>
<dbReference type="PROSITE" id="PS00108">
    <property type="entry name" value="PROTEIN_KINASE_ST"/>
    <property type="match status" value="1"/>
</dbReference>
<dbReference type="Pfam" id="PF00069">
    <property type="entry name" value="Pkinase"/>
    <property type="match status" value="1"/>
</dbReference>
<dbReference type="GO" id="GO:0004674">
    <property type="term" value="F:protein serine/threonine kinase activity"/>
    <property type="evidence" value="ECO:0007669"/>
    <property type="project" value="InterPro"/>
</dbReference>
<dbReference type="GO" id="GO:0005737">
    <property type="term" value="C:cytoplasm"/>
    <property type="evidence" value="ECO:0007669"/>
    <property type="project" value="TreeGrafter"/>
</dbReference>
<dbReference type="GO" id="GO:0006914">
    <property type="term" value="P:autophagy"/>
    <property type="evidence" value="ECO:0007669"/>
    <property type="project" value="UniProtKB-ARBA"/>
</dbReference>
<accession>A0AA39ITR5</accession>
<feature type="transmembrane region" description="Helical" evidence="9">
    <location>
        <begin position="244"/>
        <end position="266"/>
    </location>
</feature>
<feature type="compositionally biased region" description="Basic and acidic residues" evidence="8">
    <location>
        <begin position="661"/>
        <end position="675"/>
    </location>
</feature>
<feature type="transmembrane region" description="Helical" evidence="9">
    <location>
        <begin position="103"/>
        <end position="124"/>
    </location>
</feature>
<organism evidence="11 12">
    <name type="scientific">Steinernema hermaphroditum</name>
    <dbReference type="NCBI Taxonomy" id="289476"/>
    <lineage>
        <taxon>Eukaryota</taxon>
        <taxon>Metazoa</taxon>
        <taxon>Ecdysozoa</taxon>
        <taxon>Nematoda</taxon>
        <taxon>Chromadorea</taxon>
        <taxon>Rhabditida</taxon>
        <taxon>Tylenchina</taxon>
        <taxon>Panagrolaimomorpha</taxon>
        <taxon>Strongyloidoidea</taxon>
        <taxon>Steinernematidae</taxon>
        <taxon>Steinernema</taxon>
    </lineage>
</organism>
<dbReference type="CDD" id="cd00180">
    <property type="entry name" value="PKc"/>
    <property type="match status" value="1"/>
</dbReference>
<protein>
    <recommendedName>
        <fullName evidence="10">Protein kinase domain-containing protein</fullName>
    </recommendedName>
</protein>
<dbReference type="GO" id="GO:0005524">
    <property type="term" value="F:ATP binding"/>
    <property type="evidence" value="ECO:0007669"/>
    <property type="project" value="UniProtKB-UniRule"/>
</dbReference>
<keyword evidence="5 9" id="KW-1133">Transmembrane helix</keyword>
<evidence type="ECO:0000256" key="2">
    <source>
        <dbReference type="ARBA" id="ARBA00022692"/>
    </source>
</evidence>
<feature type="transmembrane region" description="Helical" evidence="9">
    <location>
        <begin position="16"/>
        <end position="39"/>
    </location>
</feature>
<evidence type="ECO:0000256" key="1">
    <source>
        <dbReference type="ARBA" id="ARBA00004141"/>
    </source>
</evidence>
<evidence type="ECO:0000256" key="4">
    <source>
        <dbReference type="ARBA" id="ARBA00022840"/>
    </source>
</evidence>
<evidence type="ECO:0000256" key="7">
    <source>
        <dbReference type="PROSITE-ProRule" id="PRU10141"/>
    </source>
</evidence>
<dbReference type="InterPro" id="IPR011009">
    <property type="entry name" value="Kinase-like_dom_sf"/>
</dbReference>
<evidence type="ECO:0000313" key="12">
    <source>
        <dbReference type="Proteomes" id="UP001175271"/>
    </source>
</evidence>
<dbReference type="EMBL" id="JAUCMV010000001">
    <property type="protein sequence ID" value="KAK0429024.1"/>
    <property type="molecule type" value="Genomic_DNA"/>
</dbReference>
<dbReference type="InterPro" id="IPR000719">
    <property type="entry name" value="Prot_kinase_dom"/>
</dbReference>
<gene>
    <name evidence="11" type="ORF">QR680_011141</name>
</gene>
<keyword evidence="3 7" id="KW-0547">Nucleotide-binding</keyword>
<dbReference type="Pfam" id="PF10292">
    <property type="entry name" value="7TM_GPCR_Srab"/>
    <property type="match status" value="1"/>
</dbReference>
<feature type="transmembrane region" description="Helical" evidence="9">
    <location>
        <begin position="145"/>
        <end position="165"/>
    </location>
</feature>
<feature type="region of interest" description="Disordered" evidence="8">
    <location>
        <begin position="661"/>
        <end position="683"/>
    </location>
</feature>
<dbReference type="PANTHER" id="PTHR24348:SF68">
    <property type="entry name" value="SERINE_THREONINE-PROTEIN KINASE ATG1C"/>
    <property type="match status" value="1"/>
</dbReference>
<dbReference type="InterPro" id="IPR008271">
    <property type="entry name" value="Ser/Thr_kinase_AS"/>
</dbReference>
<dbReference type="InterPro" id="IPR045269">
    <property type="entry name" value="Atg1-like"/>
</dbReference>